<reference evidence="2 3" key="1">
    <citation type="submission" date="2019-07" db="EMBL/GenBank/DDBJ databases">
        <title>Draft genome assembly of a fouling barnacle, Amphibalanus amphitrite (Darwin, 1854): The first reference genome for Thecostraca.</title>
        <authorList>
            <person name="Kim W."/>
        </authorList>
    </citation>
    <scope>NUCLEOTIDE SEQUENCE [LARGE SCALE GENOMIC DNA]</scope>
    <source>
        <strain evidence="2">SNU_AA5</strain>
        <tissue evidence="2">Soma without cirri and trophi</tissue>
    </source>
</reference>
<keyword evidence="1" id="KW-0336">GPI-anchor</keyword>
<keyword evidence="1" id="KW-0479">Metal-binding</keyword>
<comment type="subunit">
    <text evidence="1">Homodimer; disulfide-linked.</text>
</comment>
<keyword evidence="1" id="KW-0645">Protease</keyword>
<dbReference type="GO" id="GO:0070573">
    <property type="term" value="F:metallodipeptidase activity"/>
    <property type="evidence" value="ECO:0007669"/>
    <property type="project" value="InterPro"/>
</dbReference>
<dbReference type="OrthoDB" id="445695at2759"/>
<dbReference type="InterPro" id="IPR032466">
    <property type="entry name" value="Metal_Hydrolase"/>
</dbReference>
<sequence>MCQSWGAAARAHVQGSIPDLEKGWADCAQIWYTVTEQLVGCRAQAVILEMNRLGMIVDLSHTSLRTTQDALVVSRAPVIFSHSSAQALCNTSRNVPDHILEQVALKGGMVMVNFYSEFITCNTSAKLTDVIAHLNHIRAVAGIDHVGLGAGYDGINWTPEGLEDVSRYPYLFAELVKDDSWSEEDLKKLAGQNFLRVFRTVEQVCICCRYNNHEC</sequence>
<comment type="subcellular location">
    <subcellularLocation>
        <location evidence="1">Membrane</location>
        <topology evidence="1">Lipid-anchor</topology>
        <topology evidence="1">GPI-anchor</topology>
    </subcellularLocation>
</comment>
<dbReference type="AlphaFoldDB" id="A0A6A4W0J8"/>
<evidence type="ECO:0000256" key="1">
    <source>
        <dbReference type="RuleBase" id="RU341113"/>
    </source>
</evidence>
<dbReference type="Proteomes" id="UP000440578">
    <property type="component" value="Unassembled WGS sequence"/>
</dbReference>
<organism evidence="2 3">
    <name type="scientific">Amphibalanus amphitrite</name>
    <name type="common">Striped barnacle</name>
    <name type="synonym">Balanus amphitrite</name>
    <dbReference type="NCBI Taxonomy" id="1232801"/>
    <lineage>
        <taxon>Eukaryota</taxon>
        <taxon>Metazoa</taxon>
        <taxon>Ecdysozoa</taxon>
        <taxon>Arthropoda</taxon>
        <taxon>Crustacea</taxon>
        <taxon>Multicrustacea</taxon>
        <taxon>Cirripedia</taxon>
        <taxon>Thoracica</taxon>
        <taxon>Thoracicalcarea</taxon>
        <taxon>Balanomorpha</taxon>
        <taxon>Balanoidea</taxon>
        <taxon>Balanidae</taxon>
        <taxon>Amphibalaninae</taxon>
        <taxon>Amphibalanus</taxon>
    </lineage>
</organism>
<proteinExistence type="inferred from homology"/>
<dbReference type="GO" id="GO:0046872">
    <property type="term" value="F:metal ion binding"/>
    <property type="evidence" value="ECO:0007669"/>
    <property type="project" value="UniProtKB-UniRule"/>
</dbReference>
<comment type="similarity">
    <text evidence="1">Belongs to the metallo-dependent hydrolases superfamily. Peptidase M19 family.</text>
</comment>
<evidence type="ECO:0000313" key="3">
    <source>
        <dbReference type="Proteomes" id="UP000440578"/>
    </source>
</evidence>
<gene>
    <name evidence="2" type="primary">DPEP1_5</name>
    <name evidence="2" type="ORF">FJT64_003935</name>
</gene>
<dbReference type="GO" id="GO:0098552">
    <property type="term" value="C:side of membrane"/>
    <property type="evidence" value="ECO:0007669"/>
    <property type="project" value="UniProtKB-KW"/>
</dbReference>
<keyword evidence="1" id="KW-0325">Glycoprotein</keyword>
<keyword evidence="1" id="KW-1015">Disulfide bond</keyword>
<dbReference type="EC" id="3.4.13.19" evidence="1"/>
<keyword evidence="1" id="KW-0482">Metalloprotease</keyword>
<keyword evidence="1" id="KW-0862">Zinc</keyword>
<dbReference type="Pfam" id="PF01244">
    <property type="entry name" value="Peptidase_M19"/>
    <property type="match status" value="1"/>
</dbReference>
<name>A0A6A4W0J8_AMPAM</name>
<keyword evidence="1" id="KW-0472">Membrane</keyword>
<dbReference type="EMBL" id="VIIS01001412">
    <property type="protein sequence ID" value="KAF0298729.1"/>
    <property type="molecule type" value="Genomic_DNA"/>
</dbReference>
<keyword evidence="1" id="KW-0449">Lipoprotein</keyword>
<keyword evidence="1" id="KW-0378">Hydrolase</keyword>
<keyword evidence="3" id="KW-1185">Reference proteome</keyword>
<comment type="catalytic activity">
    <reaction evidence="1">
        <text>an L-aminoacyl-L-amino acid + H2O = 2 an L-alpha-amino acid</text>
        <dbReference type="Rhea" id="RHEA:48940"/>
        <dbReference type="ChEBI" id="CHEBI:15377"/>
        <dbReference type="ChEBI" id="CHEBI:59869"/>
        <dbReference type="ChEBI" id="CHEBI:77460"/>
        <dbReference type="EC" id="3.4.13.19"/>
    </reaction>
</comment>
<dbReference type="Gene3D" id="3.20.20.140">
    <property type="entry name" value="Metal-dependent hydrolases"/>
    <property type="match status" value="1"/>
</dbReference>
<dbReference type="GO" id="GO:0006508">
    <property type="term" value="P:proteolysis"/>
    <property type="evidence" value="ECO:0007669"/>
    <property type="project" value="UniProtKB-KW"/>
</dbReference>
<accession>A0A6A4W0J8</accession>
<comment type="caution">
    <text evidence="2">The sequence shown here is derived from an EMBL/GenBank/DDBJ whole genome shotgun (WGS) entry which is preliminary data.</text>
</comment>
<dbReference type="SUPFAM" id="SSF51556">
    <property type="entry name" value="Metallo-dependent hydrolases"/>
    <property type="match status" value="1"/>
</dbReference>
<keyword evidence="1" id="KW-0224">Dipeptidase</keyword>
<dbReference type="PANTHER" id="PTHR10443">
    <property type="entry name" value="MICROSOMAL DIPEPTIDASE"/>
    <property type="match status" value="1"/>
</dbReference>
<evidence type="ECO:0000313" key="2">
    <source>
        <dbReference type="EMBL" id="KAF0298729.1"/>
    </source>
</evidence>
<comment type="cofactor">
    <cofactor evidence="1">
        <name>Zn(2+)</name>
        <dbReference type="ChEBI" id="CHEBI:29105"/>
    </cofactor>
</comment>
<dbReference type="PANTHER" id="PTHR10443:SF47">
    <property type="entry name" value="DIPEPTIDASE"/>
    <property type="match status" value="1"/>
</dbReference>
<dbReference type="PROSITE" id="PS51365">
    <property type="entry name" value="RENAL_DIPEPTIDASE_2"/>
    <property type="match status" value="1"/>
</dbReference>
<dbReference type="InterPro" id="IPR008257">
    <property type="entry name" value="Pept_M19"/>
</dbReference>
<protein>
    <recommendedName>
        <fullName evidence="1">Dipeptidase</fullName>
        <ecNumber evidence="1">3.4.13.19</ecNumber>
    </recommendedName>
</protein>